<evidence type="ECO:0000256" key="1">
    <source>
        <dbReference type="ARBA" id="ARBA00023125"/>
    </source>
</evidence>
<feature type="domain" description="Cas12f1-like TNB" evidence="2">
    <location>
        <begin position="1"/>
        <end position="38"/>
    </location>
</feature>
<evidence type="ECO:0000313" key="4">
    <source>
        <dbReference type="Proteomes" id="UP000553343"/>
    </source>
</evidence>
<keyword evidence="1" id="KW-0238">DNA-binding</keyword>
<evidence type="ECO:0000259" key="2">
    <source>
        <dbReference type="Pfam" id="PF07282"/>
    </source>
</evidence>
<sequence length="55" mass="5981">SQRCSACGVICKSNRQGEIYKCACGLFLDADINASLNILHLGVYSPQASYIKNDK</sequence>
<comment type="caution">
    <text evidence="3">The sequence shown here is derived from an EMBL/GenBank/DDBJ whole genome shotgun (WGS) entry which is preliminary data.</text>
</comment>
<evidence type="ECO:0000313" key="3">
    <source>
        <dbReference type="EMBL" id="NWH06152.1"/>
    </source>
</evidence>
<reference evidence="3 4" key="1">
    <citation type="submission" date="2020-06" db="EMBL/GenBank/DDBJ databases">
        <title>High-quality draft genome of sulfate reducer Desulfobacter latus type strain AcrS2 isolated from marine sediment.</title>
        <authorList>
            <person name="Hoppe M."/>
            <person name="Larsen C.K."/>
            <person name="Marshall I.P.G."/>
            <person name="Schramm A."/>
            <person name="Marietou A.G."/>
        </authorList>
    </citation>
    <scope>NUCLEOTIDE SEQUENCE [LARGE SCALE GENOMIC DNA]</scope>
    <source>
        <strain evidence="3 4">AcRS2</strain>
    </source>
</reference>
<gene>
    <name evidence="3" type="ORF">HXW94_14355</name>
</gene>
<organism evidence="3 4">
    <name type="scientific">Desulfobacter latus</name>
    <dbReference type="NCBI Taxonomy" id="2292"/>
    <lineage>
        <taxon>Bacteria</taxon>
        <taxon>Pseudomonadati</taxon>
        <taxon>Thermodesulfobacteriota</taxon>
        <taxon>Desulfobacteria</taxon>
        <taxon>Desulfobacterales</taxon>
        <taxon>Desulfobacteraceae</taxon>
        <taxon>Desulfobacter</taxon>
    </lineage>
</organism>
<dbReference type="Proteomes" id="UP000553343">
    <property type="component" value="Unassembled WGS sequence"/>
</dbReference>
<dbReference type="GO" id="GO:0003677">
    <property type="term" value="F:DNA binding"/>
    <property type="evidence" value="ECO:0007669"/>
    <property type="project" value="UniProtKB-KW"/>
</dbReference>
<dbReference type="RefSeq" id="WP_178367602.1">
    <property type="nucleotide sequence ID" value="NZ_JACADJ010000060.1"/>
</dbReference>
<dbReference type="InterPro" id="IPR010095">
    <property type="entry name" value="Cas12f1-like_TNB"/>
</dbReference>
<accession>A0A850T9C2</accession>
<feature type="non-terminal residue" evidence="3">
    <location>
        <position position="1"/>
    </location>
</feature>
<name>A0A850T9C2_9BACT</name>
<keyword evidence="4" id="KW-1185">Reference proteome</keyword>
<dbReference type="Pfam" id="PF07282">
    <property type="entry name" value="Cas12f1-like_TNB"/>
    <property type="match status" value="1"/>
</dbReference>
<proteinExistence type="predicted"/>
<protein>
    <submittedName>
        <fullName evidence="3">Transposase</fullName>
    </submittedName>
</protein>
<dbReference type="AlphaFoldDB" id="A0A850T9C2"/>
<dbReference type="EMBL" id="JACADJ010000060">
    <property type="protein sequence ID" value="NWH06152.1"/>
    <property type="molecule type" value="Genomic_DNA"/>
</dbReference>